<evidence type="ECO:0000256" key="3">
    <source>
        <dbReference type="ARBA" id="ARBA00022737"/>
    </source>
</evidence>
<dbReference type="SMART" id="SM00181">
    <property type="entry name" value="EGF"/>
    <property type="match status" value="3"/>
</dbReference>
<feature type="compositionally biased region" description="Basic and acidic residues" evidence="7">
    <location>
        <begin position="306"/>
        <end position="318"/>
    </location>
</feature>
<evidence type="ECO:0000313" key="14">
    <source>
        <dbReference type="Proteomes" id="UP001642483"/>
    </source>
</evidence>
<dbReference type="SUPFAM" id="SSF49854">
    <property type="entry name" value="Spermadhesin, CUB domain"/>
    <property type="match status" value="1"/>
</dbReference>
<feature type="chain" id="PRO_5045043484" evidence="9">
    <location>
        <begin position="34"/>
        <end position="456"/>
    </location>
</feature>
<feature type="region of interest" description="Disordered" evidence="7">
    <location>
        <begin position="260"/>
        <end position="326"/>
    </location>
</feature>
<feature type="disulfide bond" evidence="5">
    <location>
        <begin position="209"/>
        <end position="218"/>
    </location>
</feature>
<dbReference type="SUPFAM" id="SSF57196">
    <property type="entry name" value="EGF/Laminin"/>
    <property type="match status" value="3"/>
</dbReference>
<feature type="compositionally biased region" description="Basic and acidic residues" evidence="7">
    <location>
        <begin position="283"/>
        <end position="295"/>
    </location>
</feature>
<feature type="disulfide bond" evidence="5">
    <location>
        <begin position="346"/>
        <end position="355"/>
    </location>
</feature>
<dbReference type="EMBL" id="CAWYQH010000174">
    <property type="protein sequence ID" value="CAK8697934.1"/>
    <property type="molecule type" value="Genomic_DNA"/>
</dbReference>
<keyword evidence="1 5" id="KW-0245">EGF-like domain</keyword>
<accession>A0ABP0H4N0</accession>
<evidence type="ECO:0000256" key="6">
    <source>
        <dbReference type="PROSITE-ProRule" id="PRU00302"/>
    </source>
</evidence>
<proteinExistence type="predicted"/>
<evidence type="ECO:0000259" key="12">
    <source>
        <dbReference type="PROSITE" id="PS50923"/>
    </source>
</evidence>
<feature type="disulfide bond" evidence="5">
    <location>
        <begin position="248"/>
        <end position="257"/>
    </location>
</feature>
<dbReference type="SUPFAM" id="SSF57535">
    <property type="entry name" value="Complement control module/SCR domain"/>
    <property type="match status" value="1"/>
</dbReference>
<evidence type="ECO:0000256" key="2">
    <source>
        <dbReference type="ARBA" id="ARBA00022729"/>
    </source>
</evidence>
<dbReference type="SMART" id="SM00042">
    <property type="entry name" value="CUB"/>
    <property type="match status" value="1"/>
</dbReference>
<dbReference type="InterPro" id="IPR035914">
    <property type="entry name" value="Sperma_CUB_dom_sf"/>
</dbReference>
<evidence type="ECO:0000256" key="7">
    <source>
        <dbReference type="SAM" id="MobiDB-lite"/>
    </source>
</evidence>
<evidence type="ECO:0000259" key="10">
    <source>
        <dbReference type="PROSITE" id="PS01180"/>
    </source>
</evidence>
<comment type="caution">
    <text evidence="5">Lacks conserved residue(s) required for the propagation of feature annotation.</text>
</comment>
<dbReference type="CDD" id="cd00041">
    <property type="entry name" value="CUB"/>
    <property type="match status" value="1"/>
</dbReference>
<keyword evidence="6" id="KW-0768">Sushi</keyword>
<keyword evidence="3" id="KW-0677">Repeat</keyword>
<dbReference type="InterPro" id="IPR035976">
    <property type="entry name" value="Sushi/SCR/CCP_sf"/>
</dbReference>
<dbReference type="InterPro" id="IPR000859">
    <property type="entry name" value="CUB_dom"/>
</dbReference>
<dbReference type="SMART" id="SM00032">
    <property type="entry name" value="CCP"/>
    <property type="match status" value="1"/>
</dbReference>
<organism evidence="13 14">
    <name type="scientific">Clavelina lepadiformis</name>
    <name type="common">Light-bulb sea squirt</name>
    <name type="synonym">Ascidia lepadiformis</name>
    <dbReference type="NCBI Taxonomy" id="159417"/>
    <lineage>
        <taxon>Eukaryota</taxon>
        <taxon>Metazoa</taxon>
        <taxon>Chordata</taxon>
        <taxon>Tunicata</taxon>
        <taxon>Ascidiacea</taxon>
        <taxon>Aplousobranchia</taxon>
        <taxon>Clavelinidae</taxon>
        <taxon>Clavelina</taxon>
    </lineage>
</organism>
<dbReference type="Proteomes" id="UP001642483">
    <property type="component" value="Unassembled WGS sequence"/>
</dbReference>
<dbReference type="Gene3D" id="2.10.70.10">
    <property type="entry name" value="Complement Module, domain 1"/>
    <property type="match status" value="1"/>
</dbReference>
<dbReference type="Gene3D" id="2.60.120.290">
    <property type="entry name" value="Spermadhesin, CUB domain"/>
    <property type="match status" value="1"/>
</dbReference>
<dbReference type="Pfam" id="PF00431">
    <property type="entry name" value="CUB"/>
    <property type="match status" value="1"/>
</dbReference>
<dbReference type="CDD" id="cd00033">
    <property type="entry name" value="CCP"/>
    <property type="match status" value="1"/>
</dbReference>
<feature type="transmembrane region" description="Helical" evidence="8">
    <location>
        <begin position="432"/>
        <end position="451"/>
    </location>
</feature>
<dbReference type="Gene3D" id="2.10.25.10">
    <property type="entry name" value="Laminin"/>
    <property type="match status" value="3"/>
</dbReference>
<dbReference type="PANTHER" id="PTHR24049:SF22">
    <property type="entry name" value="DROSOPHILA CRUMBS HOMOLOG"/>
    <property type="match status" value="1"/>
</dbReference>
<evidence type="ECO:0000256" key="1">
    <source>
        <dbReference type="ARBA" id="ARBA00022536"/>
    </source>
</evidence>
<dbReference type="Pfam" id="PF12661">
    <property type="entry name" value="hEGF"/>
    <property type="match status" value="1"/>
</dbReference>
<feature type="domain" description="Sushi" evidence="12">
    <location>
        <begin position="359"/>
        <end position="414"/>
    </location>
</feature>
<dbReference type="InterPro" id="IPR000742">
    <property type="entry name" value="EGF"/>
</dbReference>
<feature type="domain" description="EGF-like" evidence="11">
    <location>
        <begin position="221"/>
        <end position="258"/>
    </location>
</feature>
<keyword evidence="2 9" id="KW-0732">Signal</keyword>
<dbReference type="SMART" id="SM00179">
    <property type="entry name" value="EGF_CA"/>
    <property type="match status" value="3"/>
</dbReference>
<name>A0ABP0H4N0_CLALP</name>
<dbReference type="PRINTS" id="PR00010">
    <property type="entry name" value="EGFBLOOD"/>
</dbReference>
<dbReference type="InterPro" id="IPR013032">
    <property type="entry name" value="EGF-like_CS"/>
</dbReference>
<dbReference type="PROSITE" id="PS50026">
    <property type="entry name" value="EGF_3"/>
    <property type="match status" value="3"/>
</dbReference>
<dbReference type="PANTHER" id="PTHR24049">
    <property type="entry name" value="CRUMBS FAMILY MEMBER"/>
    <property type="match status" value="1"/>
</dbReference>
<dbReference type="PROSITE" id="PS01186">
    <property type="entry name" value="EGF_2"/>
    <property type="match status" value="2"/>
</dbReference>
<evidence type="ECO:0000256" key="4">
    <source>
        <dbReference type="ARBA" id="ARBA00023157"/>
    </source>
</evidence>
<dbReference type="Pfam" id="PF00084">
    <property type="entry name" value="Sushi"/>
    <property type="match status" value="1"/>
</dbReference>
<keyword evidence="14" id="KW-1185">Reference proteome</keyword>
<evidence type="ECO:0000256" key="9">
    <source>
        <dbReference type="SAM" id="SignalP"/>
    </source>
</evidence>
<dbReference type="PROSITE" id="PS01180">
    <property type="entry name" value="CUB"/>
    <property type="match status" value="1"/>
</dbReference>
<keyword evidence="8" id="KW-0472">Membrane</keyword>
<feature type="disulfide bond" evidence="5">
    <location>
        <begin position="186"/>
        <end position="196"/>
    </location>
</feature>
<gene>
    <name evidence="13" type="ORF">CVLEPA_LOCUS31414</name>
</gene>
<keyword evidence="8" id="KW-0812">Transmembrane</keyword>
<evidence type="ECO:0000259" key="11">
    <source>
        <dbReference type="PROSITE" id="PS50026"/>
    </source>
</evidence>
<dbReference type="Pfam" id="PF00008">
    <property type="entry name" value="EGF"/>
    <property type="match status" value="1"/>
</dbReference>
<feature type="domain" description="EGF-like" evidence="11">
    <location>
        <begin position="319"/>
        <end position="356"/>
    </location>
</feature>
<dbReference type="InterPro" id="IPR051022">
    <property type="entry name" value="Notch_Cell-Fate_Det"/>
</dbReference>
<dbReference type="InterPro" id="IPR001881">
    <property type="entry name" value="EGF-like_Ca-bd_dom"/>
</dbReference>
<feature type="compositionally biased region" description="Basic and acidic residues" evidence="7">
    <location>
        <begin position="260"/>
        <end position="270"/>
    </location>
</feature>
<dbReference type="InterPro" id="IPR000436">
    <property type="entry name" value="Sushi_SCR_CCP_dom"/>
</dbReference>
<evidence type="ECO:0000313" key="13">
    <source>
        <dbReference type="EMBL" id="CAK8697934.1"/>
    </source>
</evidence>
<feature type="domain" description="EGF-like" evidence="11">
    <location>
        <begin position="182"/>
        <end position="219"/>
    </location>
</feature>
<dbReference type="CDD" id="cd00054">
    <property type="entry name" value="EGF_CA"/>
    <property type="match status" value="2"/>
</dbReference>
<feature type="disulfide bond" evidence="6">
    <location>
        <begin position="385"/>
        <end position="412"/>
    </location>
</feature>
<sequence length="456" mass="50329">MLITQNIPVTSTSFRVLWIIFIICTLFSNELKAQNYENYDDYYDYYGDYYYERPTGDSVECGGELVDDEGTITSPGYPSEANPTGTYPSFTDCFWYKNGVKTTLIQFKFWDMAVEIGEGDSTVTCDFDRINVSVTSLGWKLFCGYETPSDELQGTGSLSIHFRSDSSVNYRGFVATYKITEDHNPCEPSPCQYGECELNEAGTLPNCVCDAGWTGEQCTLDISECWSEPCQNGGTCEENEPNRYDCACLPGWTGIHCETRDDGSSATDERLSDDDSSNNNKPVSDDKDTKDDKASNGKKPTSGKSTSRDSGKKEKENKPSSPCQPSPCVNGGACIEVKGDNYTCRCQPNYEGENCEIETGCGDPGIPDLQKGKRFTAGDTVKFYCERGFILSGPRNVSCFENGTWSLEVPKCLVNKTNEDQKESSEAWKTTMIGLGIAFGGNLIIFGVWVANSGYP</sequence>
<evidence type="ECO:0000256" key="8">
    <source>
        <dbReference type="SAM" id="Phobius"/>
    </source>
</evidence>
<reference evidence="13 14" key="1">
    <citation type="submission" date="2024-02" db="EMBL/GenBank/DDBJ databases">
        <authorList>
            <person name="Daric V."/>
            <person name="Darras S."/>
        </authorList>
    </citation>
    <scope>NUCLEOTIDE SEQUENCE [LARGE SCALE GENOMIC DNA]</scope>
</reference>
<feature type="domain" description="CUB" evidence="10">
    <location>
        <begin position="61"/>
        <end position="180"/>
    </location>
</feature>
<feature type="signal peptide" evidence="9">
    <location>
        <begin position="1"/>
        <end position="33"/>
    </location>
</feature>
<evidence type="ECO:0000256" key="5">
    <source>
        <dbReference type="PROSITE-ProRule" id="PRU00076"/>
    </source>
</evidence>
<dbReference type="PROSITE" id="PS50923">
    <property type="entry name" value="SUSHI"/>
    <property type="match status" value="1"/>
</dbReference>
<keyword evidence="4 5" id="KW-1015">Disulfide bond</keyword>
<comment type="caution">
    <text evidence="13">The sequence shown here is derived from an EMBL/GenBank/DDBJ whole genome shotgun (WGS) entry which is preliminary data.</text>
</comment>
<protein>
    <submittedName>
        <fullName evidence="13">Uncharacterized protein</fullName>
    </submittedName>
</protein>
<dbReference type="PROSITE" id="PS00022">
    <property type="entry name" value="EGF_1"/>
    <property type="match status" value="3"/>
</dbReference>
<keyword evidence="8" id="KW-1133">Transmembrane helix</keyword>